<gene>
    <name evidence="5" type="ORF">RRF57_009007</name>
</gene>
<evidence type="ECO:0000256" key="1">
    <source>
        <dbReference type="ARBA" id="ARBA00005495"/>
    </source>
</evidence>
<feature type="domain" description="CENP-V/GFA" evidence="4">
    <location>
        <begin position="31"/>
        <end position="149"/>
    </location>
</feature>
<dbReference type="Proteomes" id="UP001305414">
    <property type="component" value="Unassembled WGS sequence"/>
</dbReference>
<dbReference type="InterPro" id="IPR052355">
    <property type="entry name" value="CENP-V-like"/>
</dbReference>
<comment type="similarity">
    <text evidence="1">Belongs to the Gfa family.</text>
</comment>
<name>A0AAN7ZBQ6_9PEZI</name>
<evidence type="ECO:0000259" key="4">
    <source>
        <dbReference type="PROSITE" id="PS51891"/>
    </source>
</evidence>
<dbReference type="AlphaFoldDB" id="A0AAN7ZBQ6"/>
<dbReference type="Gene3D" id="2.170.150.70">
    <property type="match status" value="2"/>
</dbReference>
<dbReference type="InterPro" id="IPR006913">
    <property type="entry name" value="CENP-V/GFA"/>
</dbReference>
<dbReference type="EMBL" id="JAWHQM010000031">
    <property type="protein sequence ID" value="KAK5633293.1"/>
    <property type="molecule type" value="Genomic_DNA"/>
</dbReference>
<comment type="caution">
    <text evidence="5">The sequence shown here is derived from an EMBL/GenBank/DDBJ whole genome shotgun (WGS) entry which is preliminary data.</text>
</comment>
<feature type="domain" description="CENP-V/GFA" evidence="4">
    <location>
        <begin position="178"/>
        <end position="286"/>
    </location>
</feature>
<dbReference type="GO" id="GO:0016846">
    <property type="term" value="F:carbon-sulfur lyase activity"/>
    <property type="evidence" value="ECO:0007669"/>
    <property type="project" value="InterPro"/>
</dbReference>
<evidence type="ECO:0000313" key="5">
    <source>
        <dbReference type="EMBL" id="KAK5633293.1"/>
    </source>
</evidence>
<dbReference type="PROSITE" id="PS51891">
    <property type="entry name" value="CENP_V_GFA"/>
    <property type="match status" value="2"/>
</dbReference>
<reference evidence="5 6" key="1">
    <citation type="submission" date="2023-10" db="EMBL/GenBank/DDBJ databases">
        <title>Draft genome sequence of Xylaria bambusicola isolate GMP-LS, the root and basal stem rot pathogen of sugarcane in Indonesia.</title>
        <authorList>
            <person name="Selvaraj P."/>
            <person name="Muralishankar V."/>
            <person name="Muruganantham S."/>
            <person name="Sp S."/>
            <person name="Haryani S."/>
            <person name="Lau K.J.X."/>
            <person name="Naqvi N.I."/>
        </authorList>
    </citation>
    <scope>NUCLEOTIDE SEQUENCE [LARGE SCALE GENOMIC DNA]</scope>
    <source>
        <strain evidence="5">GMP-LS</strain>
    </source>
</reference>
<dbReference type="InterPro" id="IPR011057">
    <property type="entry name" value="Mss4-like_sf"/>
</dbReference>
<keyword evidence="3" id="KW-0862">Zinc</keyword>
<keyword evidence="6" id="KW-1185">Reference proteome</keyword>
<keyword evidence="2" id="KW-0479">Metal-binding</keyword>
<evidence type="ECO:0000256" key="3">
    <source>
        <dbReference type="ARBA" id="ARBA00022833"/>
    </source>
</evidence>
<dbReference type="PANTHER" id="PTHR28620:SF1">
    <property type="entry name" value="CENP-V_GFA DOMAIN-CONTAINING PROTEIN"/>
    <property type="match status" value="1"/>
</dbReference>
<protein>
    <recommendedName>
        <fullName evidence="4">CENP-V/GFA domain-containing protein</fullName>
    </recommendedName>
</protein>
<evidence type="ECO:0000256" key="2">
    <source>
        <dbReference type="ARBA" id="ARBA00022723"/>
    </source>
</evidence>
<dbReference type="Pfam" id="PF04828">
    <property type="entry name" value="GFA"/>
    <property type="match status" value="2"/>
</dbReference>
<dbReference type="SUPFAM" id="SSF51316">
    <property type="entry name" value="Mss4-like"/>
    <property type="match status" value="2"/>
</dbReference>
<proteinExistence type="inferred from homology"/>
<sequence length="301" mass="33138">MVQELKSNLASSLFNPESLTMSDQGAPLKTYRANCHCAAYVYEVTLPEISTASQCNCSVCYKKGALWVFPKPDGVKFVKGDPATLTNYTFGKKVFIHKFCSTCGNSIMFVGNPDPSEPGEHAEVETGINIRLFQQGQVDIWKLPLRKFDGASLLQPPYEPPVYPGPEPVVIFDGSKLYTGSCHCGAVTLALKNKALWKHASEKIVECNCSSCIRAGYVWVYPSKPQVIIEGRKNLGMYFFGKKHSGKSFCKICGVPVHNELVEPTAEELAAMTDDEREKKLGGIYSHLLISASFTTLMSTI</sequence>
<organism evidence="5 6">
    <name type="scientific">Xylaria bambusicola</name>
    <dbReference type="NCBI Taxonomy" id="326684"/>
    <lineage>
        <taxon>Eukaryota</taxon>
        <taxon>Fungi</taxon>
        <taxon>Dikarya</taxon>
        <taxon>Ascomycota</taxon>
        <taxon>Pezizomycotina</taxon>
        <taxon>Sordariomycetes</taxon>
        <taxon>Xylariomycetidae</taxon>
        <taxon>Xylariales</taxon>
        <taxon>Xylariaceae</taxon>
        <taxon>Xylaria</taxon>
    </lineage>
</organism>
<evidence type="ECO:0000313" key="6">
    <source>
        <dbReference type="Proteomes" id="UP001305414"/>
    </source>
</evidence>
<accession>A0AAN7ZBQ6</accession>
<dbReference type="GO" id="GO:0046872">
    <property type="term" value="F:metal ion binding"/>
    <property type="evidence" value="ECO:0007669"/>
    <property type="project" value="UniProtKB-KW"/>
</dbReference>
<dbReference type="PANTHER" id="PTHR28620">
    <property type="entry name" value="CENTROMERE PROTEIN V"/>
    <property type="match status" value="1"/>
</dbReference>